<proteinExistence type="inferred from homology"/>
<dbReference type="OrthoDB" id="7626281at2"/>
<feature type="transmembrane region" description="Helical" evidence="13">
    <location>
        <begin position="104"/>
        <end position="125"/>
    </location>
</feature>
<accession>A0A3M8LMN5</accession>
<feature type="transmembrane region" description="Helical" evidence="13">
    <location>
        <begin position="178"/>
        <end position="207"/>
    </location>
</feature>
<comment type="similarity">
    <text evidence="2">Belongs to the TMEM175 family.</text>
</comment>
<sequence>MRARTTTSARERASAAAADIDRQPVSTRRLEGFTDGVFAIAATLLVLDMSTADFGRIASERDLVDALVAIAPSVLNVAISFLLLGLLWSIHVRQFEHIVRVDGALIWLNTLRLLGVVLVPFVTSLNDDFSDYLAGRMALPVVFLAVVVLSAWQWFYASAPGRGFLDDMSEVLVHNSRVNAVTAVAIATAVVALSSLIGSFAFLLFALDPVISQLLRHAGIVRDASPGSEPPAARG</sequence>
<keyword evidence="11" id="KW-0407">Ion channel</keyword>
<comment type="caution">
    <text evidence="14">The sequence shown here is derived from an EMBL/GenBank/DDBJ whole genome shotgun (WGS) entry which is preliminary data.</text>
</comment>
<organism evidence="14 15">
    <name type="scientific">Cryobacterium tepidiphilum</name>
    <dbReference type="NCBI Taxonomy" id="2486026"/>
    <lineage>
        <taxon>Bacteria</taxon>
        <taxon>Bacillati</taxon>
        <taxon>Actinomycetota</taxon>
        <taxon>Actinomycetes</taxon>
        <taxon>Micrococcales</taxon>
        <taxon>Microbacteriaceae</taxon>
        <taxon>Cryobacterium</taxon>
    </lineage>
</organism>
<keyword evidence="7" id="KW-0630">Potassium</keyword>
<dbReference type="GO" id="GO:0015252">
    <property type="term" value="F:proton channel activity"/>
    <property type="evidence" value="ECO:0007669"/>
    <property type="project" value="InterPro"/>
</dbReference>
<evidence type="ECO:0000256" key="1">
    <source>
        <dbReference type="ARBA" id="ARBA00004141"/>
    </source>
</evidence>
<dbReference type="PANTHER" id="PTHR31462:SF5">
    <property type="entry name" value="ENDOSOMAL_LYSOSOMAL PROTON CHANNEL TMEM175"/>
    <property type="match status" value="1"/>
</dbReference>
<dbReference type="InterPro" id="IPR010617">
    <property type="entry name" value="TMEM175-like"/>
</dbReference>
<evidence type="ECO:0000256" key="4">
    <source>
        <dbReference type="ARBA" id="ARBA00022538"/>
    </source>
</evidence>
<keyword evidence="15" id="KW-1185">Reference proteome</keyword>
<dbReference type="GO" id="GO:0005267">
    <property type="term" value="F:potassium channel activity"/>
    <property type="evidence" value="ECO:0007669"/>
    <property type="project" value="UniProtKB-KW"/>
</dbReference>
<name>A0A3M8LMN5_9MICO</name>
<dbReference type="RefSeq" id="WP_123045039.1">
    <property type="nucleotide sequence ID" value="NZ_RDSR01000004.1"/>
</dbReference>
<reference evidence="14 15" key="1">
    <citation type="submission" date="2018-11" db="EMBL/GenBank/DDBJ databases">
        <title>Cryobacterium sp. nov., isolated from rhizosphere soil of lettuce.</title>
        <authorList>
            <person name="Wang Y."/>
        </authorList>
    </citation>
    <scope>NUCLEOTIDE SEQUENCE [LARGE SCALE GENOMIC DNA]</scope>
    <source>
        <strain evidence="14 15">NEAU-85</strain>
    </source>
</reference>
<feature type="transmembrane region" description="Helical" evidence="13">
    <location>
        <begin position="137"/>
        <end position="157"/>
    </location>
</feature>
<keyword evidence="8 13" id="KW-1133">Transmembrane helix</keyword>
<keyword evidence="3" id="KW-0813">Transport</keyword>
<dbReference type="PANTHER" id="PTHR31462">
    <property type="entry name" value="ENDOSOMAL/LYSOSOMAL POTASSIUM CHANNEL TMEM175"/>
    <property type="match status" value="1"/>
</dbReference>
<dbReference type="EMBL" id="RDSR01000004">
    <property type="protein sequence ID" value="RNE66605.1"/>
    <property type="molecule type" value="Genomic_DNA"/>
</dbReference>
<evidence type="ECO:0000256" key="7">
    <source>
        <dbReference type="ARBA" id="ARBA00022958"/>
    </source>
</evidence>
<gene>
    <name evidence="14" type="ORF">EEJ31_04230</name>
</gene>
<evidence type="ECO:0000256" key="8">
    <source>
        <dbReference type="ARBA" id="ARBA00022989"/>
    </source>
</evidence>
<evidence type="ECO:0000256" key="10">
    <source>
        <dbReference type="ARBA" id="ARBA00023136"/>
    </source>
</evidence>
<evidence type="ECO:0000256" key="12">
    <source>
        <dbReference type="ARBA" id="ARBA00034430"/>
    </source>
</evidence>
<keyword evidence="9" id="KW-0406">Ion transport</keyword>
<evidence type="ECO:0000256" key="3">
    <source>
        <dbReference type="ARBA" id="ARBA00022448"/>
    </source>
</evidence>
<evidence type="ECO:0000256" key="13">
    <source>
        <dbReference type="SAM" id="Phobius"/>
    </source>
</evidence>
<evidence type="ECO:0000256" key="6">
    <source>
        <dbReference type="ARBA" id="ARBA00022826"/>
    </source>
</evidence>
<evidence type="ECO:0000256" key="2">
    <source>
        <dbReference type="ARBA" id="ARBA00006920"/>
    </source>
</evidence>
<dbReference type="GO" id="GO:0016020">
    <property type="term" value="C:membrane"/>
    <property type="evidence" value="ECO:0007669"/>
    <property type="project" value="UniProtKB-SubCell"/>
</dbReference>
<evidence type="ECO:0000313" key="15">
    <source>
        <dbReference type="Proteomes" id="UP000279859"/>
    </source>
</evidence>
<evidence type="ECO:0000256" key="11">
    <source>
        <dbReference type="ARBA" id="ARBA00023303"/>
    </source>
</evidence>
<keyword evidence="5 13" id="KW-0812">Transmembrane</keyword>
<comment type="catalytic activity">
    <reaction evidence="12">
        <text>K(+)(in) = K(+)(out)</text>
        <dbReference type="Rhea" id="RHEA:29463"/>
        <dbReference type="ChEBI" id="CHEBI:29103"/>
    </reaction>
</comment>
<comment type="subcellular location">
    <subcellularLocation>
        <location evidence="1">Membrane</location>
        <topology evidence="1">Multi-pass membrane protein</topology>
    </subcellularLocation>
</comment>
<feature type="transmembrane region" description="Helical" evidence="13">
    <location>
        <begin position="67"/>
        <end position="92"/>
    </location>
</feature>
<evidence type="ECO:0000313" key="14">
    <source>
        <dbReference type="EMBL" id="RNE66605.1"/>
    </source>
</evidence>
<evidence type="ECO:0000256" key="9">
    <source>
        <dbReference type="ARBA" id="ARBA00023065"/>
    </source>
</evidence>
<keyword evidence="10 13" id="KW-0472">Membrane</keyword>
<keyword evidence="4" id="KW-0633">Potassium transport</keyword>
<evidence type="ECO:0000256" key="5">
    <source>
        <dbReference type="ARBA" id="ARBA00022692"/>
    </source>
</evidence>
<dbReference type="Pfam" id="PF06736">
    <property type="entry name" value="TMEM175"/>
    <property type="match status" value="1"/>
</dbReference>
<keyword evidence="6" id="KW-0631">Potassium channel</keyword>
<dbReference type="AlphaFoldDB" id="A0A3M8LMN5"/>
<dbReference type="Proteomes" id="UP000279859">
    <property type="component" value="Unassembled WGS sequence"/>
</dbReference>
<protein>
    <submittedName>
        <fullName evidence="14">DUF1211 domain-containing protein</fullName>
    </submittedName>
</protein>